<accession>K1DZW5</accession>
<comment type="caution">
    <text evidence="2">The sequence shown here is derived from an EMBL/GenBank/DDBJ whole genome shotgun (WGS) entry which is preliminary data.</text>
</comment>
<dbReference type="PATRIC" id="fig|1210046.3.peg.847"/>
<proteinExistence type="predicted"/>
<reference evidence="2 3" key="1">
    <citation type="journal article" date="2012" name="J. Bacteriol.">
        <title>Genome Sequence of Janibacter hoylei MTCC8307, Isolated from the Stratospheric Air.</title>
        <authorList>
            <person name="Pawar S.P."/>
            <person name="Dhotre D.P."/>
            <person name="Shetty S.A."/>
            <person name="Chowdhury S.P."/>
            <person name="Chaudhari B.L."/>
            <person name="Shouche Y.S."/>
        </authorList>
    </citation>
    <scope>NUCLEOTIDE SEQUENCE [LARGE SCALE GENOMIC DNA]</scope>
    <source>
        <strain evidence="2 3">PVAS-1</strain>
    </source>
</reference>
<sequence length="69" mass="7322">MDEVEEPIATTPEPGTWEPTPVPRPVYTMKAAARREPAPAPTAAPAADDETPQVIDVEDDDLPAIAGWG</sequence>
<organism evidence="2 3">
    <name type="scientific">Janibacter hoylei PVAS-1</name>
    <dbReference type="NCBI Taxonomy" id="1210046"/>
    <lineage>
        <taxon>Bacteria</taxon>
        <taxon>Bacillati</taxon>
        <taxon>Actinomycetota</taxon>
        <taxon>Actinomycetes</taxon>
        <taxon>Micrococcales</taxon>
        <taxon>Intrasporangiaceae</taxon>
        <taxon>Janibacter</taxon>
    </lineage>
</organism>
<feature type="compositionally biased region" description="Low complexity" evidence="1">
    <location>
        <begin position="10"/>
        <end position="19"/>
    </location>
</feature>
<dbReference type="AlphaFoldDB" id="K1DZW5"/>
<evidence type="ECO:0000313" key="2">
    <source>
        <dbReference type="EMBL" id="EKA61964.1"/>
    </source>
</evidence>
<feature type="region of interest" description="Disordered" evidence="1">
    <location>
        <begin position="1"/>
        <end position="55"/>
    </location>
</feature>
<evidence type="ECO:0000256" key="1">
    <source>
        <dbReference type="SAM" id="MobiDB-lite"/>
    </source>
</evidence>
<protein>
    <submittedName>
        <fullName evidence="2">Uncharacterized protein</fullName>
    </submittedName>
</protein>
<name>K1DZW5_9MICO</name>
<evidence type="ECO:0000313" key="3">
    <source>
        <dbReference type="Proteomes" id="UP000004474"/>
    </source>
</evidence>
<gene>
    <name evidence="2" type="ORF">B277_04372</name>
</gene>
<dbReference type="EMBL" id="ALWX01000016">
    <property type="protein sequence ID" value="EKA61964.1"/>
    <property type="molecule type" value="Genomic_DNA"/>
</dbReference>
<dbReference type="Proteomes" id="UP000004474">
    <property type="component" value="Unassembled WGS sequence"/>
</dbReference>